<dbReference type="Proteomes" id="UP000703269">
    <property type="component" value="Unassembled WGS sequence"/>
</dbReference>
<accession>A0A9P3GPR7</accession>
<reference evidence="2 3" key="1">
    <citation type="submission" date="2021-08" db="EMBL/GenBank/DDBJ databases">
        <title>Draft Genome Sequence of Phanerochaete sordida strain YK-624.</title>
        <authorList>
            <person name="Mori T."/>
            <person name="Dohra H."/>
            <person name="Suzuki T."/>
            <person name="Kawagishi H."/>
            <person name="Hirai H."/>
        </authorList>
    </citation>
    <scope>NUCLEOTIDE SEQUENCE [LARGE SCALE GENOMIC DNA]</scope>
    <source>
        <strain evidence="2 3">YK-624</strain>
    </source>
</reference>
<keyword evidence="3" id="KW-1185">Reference proteome</keyword>
<evidence type="ECO:0000313" key="3">
    <source>
        <dbReference type="Proteomes" id="UP000703269"/>
    </source>
</evidence>
<gene>
    <name evidence="2" type="ORF">PsYK624_134650</name>
</gene>
<organism evidence="2 3">
    <name type="scientific">Phanerochaete sordida</name>
    <dbReference type="NCBI Taxonomy" id="48140"/>
    <lineage>
        <taxon>Eukaryota</taxon>
        <taxon>Fungi</taxon>
        <taxon>Dikarya</taxon>
        <taxon>Basidiomycota</taxon>
        <taxon>Agaricomycotina</taxon>
        <taxon>Agaricomycetes</taxon>
        <taxon>Polyporales</taxon>
        <taxon>Phanerochaetaceae</taxon>
        <taxon>Phanerochaete</taxon>
    </lineage>
</organism>
<proteinExistence type="predicted"/>
<feature type="signal peptide" evidence="1">
    <location>
        <begin position="1"/>
        <end position="23"/>
    </location>
</feature>
<comment type="caution">
    <text evidence="2">The sequence shown here is derived from an EMBL/GenBank/DDBJ whole genome shotgun (WGS) entry which is preliminary data.</text>
</comment>
<dbReference type="AlphaFoldDB" id="A0A9P3GPR7"/>
<dbReference type="EMBL" id="BPQB01000069">
    <property type="protein sequence ID" value="GJE97249.1"/>
    <property type="molecule type" value="Genomic_DNA"/>
</dbReference>
<name>A0A9P3GPR7_9APHY</name>
<keyword evidence="1" id="KW-0732">Signal</keyword>
<evidence type="ECO:0000313" key="2">
    <source>
        <dbReference type="EMBL" id="GJE97249.1"/>
    </source>
</evidence>
<protein>
    <submittedName>
        <fullName evidence="2">Uncharacterized protein</fullName>
    </submittedName>
</protein>
<evidence type="ECO:0000256" key="1">
    <source>
        <dbReference type="SAM" id="SignalP"/>
    </source>
</evidence>
<feature type="chain" id="PRO_5040480778" evidence="1">
    <location>
        <begin position="24"/>
        <end position="106"/>
    </location>
</feature>
<sequence length="106" mass="11366">MSTPCPPLRALLINLSGALHVGTTPTPDAVRNTSKESAAALGARLAARHFTLHGDTQELWTSLGAVGALPLYLLEPDAEREGISRSSVCTRWCVDSILDVYLPLNR</sequence>
<dbReference type="OrthoDB" id="426235at2759"/>